<gene>
    <name evidence="2" type="ORF">BJ322DRAFT_1047186</name>
</gene>
<protein>
    <submittedName>
        <fullName evidence="2">Uncharacterized protein</fullName>
    </submittedName>
</protein>
<comment type="caution">
    <text evidence="2">The sequence shown here is derived from an EMBL/GenBank/DDBJ whole genome shotgun (WGS) entry which is preliminary data.</text>
</comment>
<sequence>MVSITKAHRPGTPVRRLSWLLNMFSRANHQPRTASRFVQAVRSTNSTGEVSVAIQNEDVAEGVIVVTSLDKLPFCCHADLILMNREHLLTAASILNERLPAALQIDTDRADSYIRNSIEFIVGLKSNPPDAPVKAMTPSRTFVPSSPVSPLAKRGRSLNSELVASPSPLGDVIEEEPDLEPSAATSNRWHQRPPLKRRRLAQGLVSPTSPQGHFDQPLIGFHGLTVRK</sequence>
<dbReference type="Proteomes" id="UP000736335">
    <property type="component" value="Unassembled WGS sequence"/>
</dbReference>
<proteinExistence type="predicted"/>
<evidence type="ECO:0000313" key="2">
    <source>
        <dbReference type="EMBL" id="KAF9788131.1"/>
    </source>
</evidence>
<feature type="compositionally biased region" description="Basic residues" evidence="1">
    <location>
        <begin position="189"/>
        <end position="200"/>
    </location>
</feature>
<reference evidence="2" key="2">
    <citation type="submission" date="2020-11" db="EMBL/GenBank/DDBJ databases">
        <authorList>
            <consortium name="DOE Joint Genome Institute"/>
            <person name="Kuo A."/>
            <person name="Miyauchi S."/>
            <person name="Kiss E."/>
            <person name="Drula E."/>
            <person name="Kohler A."/>
            <person name="Sanchez-Garcia M."/>
            <person name="Andreopoulos B."/>
            <person name="Barry K.W."/>
            <person name="Bonito G."/>
            <person name="Buee M."/>
            <person name="Carver A."/>
            <person name="Chen C."/>
            <person name="Cichocki N."/>
            <person name="Clum A."/>
            <person name="Culley D."/>
            <person name="Crous P.W."/>
            <person name="Fauchery L."/>
            <person name="Girlanda M."/>
            <person name="Hayes R."/>
            <person name="Keri Z."/>
            <person name="Labutti K."/>
            <person name="Lipzen A."/>
            <person name="Lombard V."/>
            <person name="Magnuson J."/>
            <person name="Maillard F."/>
            <person name="Morin E."/>
            <person name="Murat C."/>
            <person name="Nolan M."/>
            <person name="Ohm R."/>
            <person name="Pangilinan J."/>
            <person name="Pereira M."/>
            <person name="Perotto S."/>
            <person name="Peter M."/>
            <person name="Riley R."/>
            <person name="Sitrit Y."/>
            <person name="Stielow B."/>
            <person name="Szollosi G."/>
            <person name="Zifcakova L."/>
            <person name="Stursova M."/>
            <person name="Spatafora J.W."/>
            <person name="Tedersoo L."/>
            <person name="Vaario L.-M."/>
            <person name="Yamada A."/>
            <person name="Yan M."/>
            <person name="Wang P."/>
            <person name="Xu J."/>
            <person name="Bruns T."/>
            <person name="Baldrian P."/>
            <person name="Vilgalys R."/>
            <person name="Henrissat B."/>
            <person name="Grigoriev I.V."/>
            <person name="Hibbett D."/>
            <person name="Nagy L.G."/>
            <person name="Martin F.M."/>
        </authorList>
    </citation>
    <scope>NUCLEOTIDE SEQUENCE</scope>
    <source>
        <strain evidence="2">UH-Tt-Lm1</strain>
    </source>
</reference>
<dbReference type="EMBL" id="WIUZ02000004">
    <property type="protein sequence ID" value="KAF9788131.1"/>
    <property type="molecule type" value="Genomic_DNA"/>
</dbReference>
<evidence type="ECO:0000256" key="1">
    <source>
        <dbReference type="SAM" id="MobiDB-lite"/>
    </source>
</evidence>
<name>A0A9P6HKL8_9AGAM</name>
<dbReference type="OrthoDB" id="3061698at2759"/>
<keyword evidence="3" id="KW-1185">Reference proteome</keyword>
<evidence type="ECO:0000313" key="3">
    <source>
        <dbReference type="Proteomes" id="UP000736335"/>
    </source>
</evidence>
<reference evidence="2" key="1">
    <citation type="journal article" date="2020" name="Nat. Commun.">
        <title>Large-scale genome sequencing of mycorrhizal fungi provides insights into the early evolution of symbiotic traits.</title>
        <authorList>
            <person name="Miyauchi S."/>
            <person name="Kiss E."/>
            <person name="Kuo A."/>
            <person name="Drula E."/>
            <person name="Kohler A."/>
            <person name="Sanchez-Garcia M."/>
            <person name="Morin E."/>
            <person name="Andreopoulos B."/>
            <person name="Barry K.W."/>
            <person name="Bonito G."/>
            <person name="Buee M."/>
            <person name="Carver A."/>
            <person name="Chen C."/>
            <person name="Cichocki N."/>
            <person name="Clum A."/>
            <person name="Culley D."/>
            <person name="Crous P.W."/>
            <person name="Fauchery L."/>
            <person name="Girlanda M."/>
            <person name="Hayes R.D."/>
            <person name="Keri Z."/>
            <person name="LaButti K."/>
            <person name="Lipzen A."/>
            <person name="Lombard V."/>
            <person name="Magnuson J."/>
            <person name="Maillard F."/>
            <person name="Murat C."/>
            <person name="Nolan M."/>
            <person name="Ohm R.A."/>
            <person name="Pangilinan J."/>
            <person name="Pereira M.F."/>
            <person name="Perotto S."/>
            <person name="Peter M."/>
            <person name="Pfister S."/>
            <person name="Riley R."/>
            <person name="Sitrit Y."/>
            <person name="Stielow J.B."/>
            <person name="Szollosi G."/>
            <person name="Zifcakova L."/>
            <person name="Stursova M."/>
            <person name="Spatafora J.W."/>
            <person name="Tedersoo L."/>
            <person name="Vaario L.M."/>
            <person name="Yamada A."/>
            <person name="Yan M."/>
            <person name="Wang P."/>
            <person name="Xu J."/>
            <person name="Bruns T."/>
            <person name="Baldrian P."/>
            <person name="Vilgalys R."/>
            <person name="Dunand C."/>
            <person name="Henrissat B."/>
            <person name="Grigoriev I.V."/>
            <person name="Hibbett D."/>
            <person name="Nagy L.G."/>
            <person name="Martin F.M."/>
        </authorList>
    </citation>
    <scope>NUCLEOTIDE SEQUENCE</scope>
    <source>
        <strain evidence="2">UH-Tt-Lm1</strain>
    </source>
</reference>
<organism evidence="2 3">
    <name type="scientific">Thelephora terrestris</name>
    <dbReference type="NCBI Taxonomy" id="56493"/>
    <lineage>
        <taxon>Eukaryota</taxon>
        <taxon>Fungi</taxon>
        <taxon>Dikarya</taxon>
        <taxon>Basidiomycota</taxon>
        <taxon>Agaricomycotina</taxon>
        <taxon>Agaricomycetes</taxon>
        <taxon>Thelephorales</taxon>
        <taxon>Thelephoraceae</taxon>
        <taxon>Thelephora</taxon>
    </lineage>
</organism>
<accession>A0A9P6HKL8</accession>
<dbReference type="AlphaFoldDB" id="A0A9P6HKL8"/>
<feature type="region of interest" description="Disordered" evidence="1">
    <location>
        <begin position="161"/>
        <end position="216"/>
    </location>
</feature>